<dbReference type="Gene3D" id="3.90.79.10">
    <property type="entry name" value="Nucleoside Triphosphate Pyrophosphohydrolase"/>
    <property type="match status" value="1"/>
</dbReference>
<evidence type="ECO:0000256" key="1">
    <source>
        <dbReference type="ARBA" id="ARBA00001946"/>
    </source>
</evidence>
<dbReference type="InterPro" id="IPR047127">
    <property type="entry name" value="MutT-like"/>
</dbReference>
<evidence type="ECO:0000259" key="18">
    <source>
        <dbReference type="PROSITE" id="PS51462"/>
    </source>
</evidence>
<protein>
    <recommendedName>
        <fullName evidence="13">8-oxo-dGTP diphosphatase</fullName>
        <ecNumber evidence="12">3.6.1.55</ecNumber>
    </recommendedName>
    <alternativeName>
        <fullName evidence="16">7,8-dihydro-8-oxoguanine-triphosphatase</fullName>
    </alternativeName>
    <alternativeName>
        <fullName evidence="15">Mutator protein MutT</fullName>
    </alternativeName>
    <alternativeName>
        <fullName evidence="14">dGTP pyrophosphohydrolase</fullName>
    </alternativeName>
</protein>
<keyword evidence="8" id="KW-0460">Magnesium</keyword>
<evidence type="ECO:0000256" key="10">
    <source>
        <dbReference type="ARBA" id="ARBA00035861"/>
    </source>
</evidence>
<keyword evidence="5" id="KW-0479">Metal-binding</keyword>
<evidence type="ECO:0000256" key="7">
    <source>
        <dbReference type="ARBA" id="ARBA00022801"/>
    </source>
</evidence>
<dbReference type="PROSITE" id="PS51462">
    <property type="entry name" value="NUDIX"/>
    <property type="match status" value="1"/>
</dbReference>
<reference evidence="19 20" key="1">
    <citation type="journal article" date="2021" name="Sci. Rep.">
        <title>The distribution of antibiotic resistance genes in chicken gut microbiota commensals.</title>
        <authorList>
            <person name="Juricova H."/>
            <person name="Matiasovicova J."/>
            <person name="Kubasova T."/>
            <person name="Cejkova D."/>
            <person name="Rychlik I."/>
        </authorList>
    </citation>
    <scope>NUCLEOTIDE SEQUENCE [LARGE SCALE GENOMIC DNA]</scope>
    <source>
        <strain evidence="19 20">An562</strain>
    </source>
</reference>
<sequence length="285" mass="32395">MTDRIETLVACAVLMDEQGRCLLNSRPQDKVYGGWWEFPGGKLEAMETAEEAAKREVREELGLDIAEAVPWVTIVHDYPHALVRVHFLRSWKWRGTPKALERQDSFGFFAPNEWPEPLLEASKPLREWLKCPKHWLKIKSAQAADFFESQKGRTFDGAILCGEHAAEFETWKEKLAPLGVREIWVDAEAKADVQHKADGVFVDDNQSSDAIENKRFAVKADISRWDEIAAQGALFAWVDPAVRVASSAWLRLMADNPVPLFLTNIKINDEKLLRPHGAHGWIETI</sequence>
<dbReference type="InterPro" id="IPR000086">
    <property type="entry name" value="NUDIX_hydrolase_dom"/>
</dbReference>
<dbReference type="Proteomes" id="UP000777002">
    <property type="component" value="Unassembled WGS sequence"/>
</dbReference>
<dbReference type="PANTHER" id="PTHR47707:SF1">
    <property type="entry name" value="NUDIX HYDROLASE FAMILY PROTEIN"/>
    <property type="match status" value="1"/>
</dbReference>
<dbReference type="InterPro" id="IPR020476">
    <property type="entry name" value="Nudix_hydrolase"/>
</dbReference>
<keyword evidence="6" id="KW-0227">DNA damage</keyword>
<proteinExistence type="inferred from homology"/>
<evidence type="ECO:0000256" key="8">
    <source>
        <dbReference type="ARBA" id="ARBA00022842"/>
    </source>
</evidence>
<keyword evidence="9" id="KW-0234">DNA repair</keyword>
<keyword evidence="7 17" id="KW-0378">Hydrolase</keyword>
<dbReference type="PROSITE" id="PS00893">
    <property type="entry name" value="NUDIX_BOX"/>
    <property type="match status" value="1"/>
</dbReference>
<evidence type="ECO:0000256" key="2">
    <source>
        <dbReference type="ARBA" id="ARBA00005582"/>
    </source>
</evidence>
<evidence type="ECO:0000256" key="11">
    <source>
        <dbReference type="ARBA" id="ARBA00036904"/>
    </source>
</evidence>
<evidence type="ECO:0000256" key="5">
    <source>
        <dbReference type="ARBA" id="ARBA00022723"/>
    </source>
</evidence>
<organism evidence="19 20">
    <name type="scientific">Parasutterella secunda</name>
    <dbReference type="NCBI Taxonomy" id="626947"/>
    <lineage>
        <taxon>Bacteria</taxon>
        <taxon>Pseudomonadati</taxon>
        <taxon>Pseudomonadota</taxon>
        <taxon>Betaproteobacteria</taxon>
        <taxon>Burkholderiales</taxon>
        <taxon>Sutterellaceae</taxon>
        <taxon>Parasutterella</taxon>
    </lineage>
</organism>
<dbReference type="Pfam" id="PF00293">
    <property type="entry name" value="NUDIX"/>
    <property type="match status" value="1"/>
</dbReference>
<evidence type="ECO:0000256" key="12">
    <source>
        <dbReference type="ARBA" id="ARBA00038905"/>
    </source>
</evidence>
<evidence type="ECO:0000313" key="20">
    <source>
        <dbReference type="Proteomes" id="UP000777002"/>
    </source>
</evidence>
<evidence type="ECO:0000256" key="9">
    <source>
        <dbReference type="ARBA" id="ARBA00023204"/>
    </source>
</evidence>
<dbReference type="EMBL" id="JACJKX010000005">
    <property type="protein sequence ID" value="MBM6928390.1"/>
    <property type="molecule type" value="Genomic_DNA"/>
</dbReference>
<keyword evidence="4" id="KW-0235">DNA replication</keyword>
<evidence type="ECO:0000256" key="6">
    <source>
        <dbReference type="ARBA" id="ARBA00022763"/>
    </source>
</evidence>
<gene>
    <name evidence="19" type="ORF">H5985_03800</name>
</gene>
<evidence type="ECO:0000256" key="16">
    <source>
        <dbReference type="ARBA" id="ARBA00042798"/>
    </source>
</evidence>
<name>A0ABS2GRH6_9BURK</name>
<keyword evidence="3" id="KW-0515">Mutator protein</keyword>
<evidence type="ECO:0000256" key="15">
    <source>
        <dbReference type="ARBA" id="ARBA00041979"/>
    </source>
</evidence>
<dbReference type="PANTHER" id="PTHR47707">
    <property type="entry name" value="8-OXO-DGTP DIPHOSPHATASE"/>
    <property type="match status" value="1"/>
</dbReference>
<dbReference type="InterPro" id="IPR020084">
    <property type="entry name" value="NUDIX_hydrolase_CS"/>
</dbReference>
<evidence type="ECO:0000256" key="3">
    <source>
        <dbReference type="ARBA" id="ARBA00022457"/>
    </source>
</evidence>
<evidence type="ECO:0000313" key="19">
    <source>
        <dbReference type="EMBL" id="MBM6928390.1"/>
    </source>
</evidence>
<feature type="domain" description="Nudix hydrolase" evidence="18">
    <location>
        <begin position="5"/>
        <end position="131"/>
    </location>
</feature>
<dbReference type="InterPro" id="IPR015797">
    <property type="entry name" value="NUDIX_hydrolase-like_dom_sf"/>
</dbReference>
<dbReference type="EC" id="3.6.1.55" evidence="12"/>
<evidence type="ECO:0000256" key="4">
    <source>
        <dbReference type="ARBA" id="ARBA00022705"/>
    </source>
</evidence>
<dbReference type="RefSeq" id="WP_205049989.1">
    <property type="nucleotide sequence ID" value="NZ_JACJKX010000005.1"/>
</dbReference>
<evidence type="ECO:0000256" key="14">
    <source>
        <dbReference type="ARBA" id="ARBA00041592"/>
    </source>
</evidence>
<comment type="catalytic activity">
    <reaction evidence="11">
        <text>8-oxo-GTP + H2O = 8-oxo-GMP + diphosphate + H(+)</text>
        <dbReference type="Rhea" id="RHEA:67616"/>
        <dbReference type="ChEBI" id="CHEBI:15377"/>
        <dbReference type="ChEBI" id="CHEBI:15378"/>
        <dbReference type="ChEBI" id="CHEBI:33019"/>
        <dbReference type="ChEBI" id="CHEBI:143553"/>
        <dbReference type="ChEBI" id="CHEBI:145694"/>
    </reaction>
</comment>
<comment type="caution">
    <text evidence="19">The sequence shown here is derived from an EMBL/GenBank/DDBJ whole genome shotgun (WGS) entry which is preliminary data.</text>
</comment>
<evidence type="ECO:0000256" key="17">
    <source>
        <dbReference type="RuleBase" id="RU003476"/>
    </source>
</evidence>
<dbReference type="PRINTS" id="PR00502">
    <property type="entry name" value="NUDIXFAMILY"/>
</dbReference>
<comment type="cofactor">
    <cofactor evidence="1">
        <name>Mg(2+)</name>
        <dbReference type="ChEBI" id="CHEBI:18420"/>
    </cofactor>
</comment>
<accession>A0ABS2GRH6</accession>
<keyword evidence="20" id="KW-1185">Reference proteome</keyword>
<dbReference type="SUPFAM" id="SSF55811">
    <property type="entry name" value="Nudix"/>
    <property type="match status" value="1"/>
</dbReference>
<comment type="similarity">
    <text evidence="2 17">Belongs to the Nudix hydrolase family.</text>
</comment>
<evidence type="ECO:0000256" key="13">
    <source>
        <dbReference type="ARBA" id="ARBA00040794"/>
    </source>
</evidence>
<comment type="catalytic activity">
    <reaction evidence="10">
        <text>8-oxo-dGTP + H2O = 8-oxo-dGMP + diphosphate + H(+)</text>
        <dbReference type="Rhea" id="RHEA:31575"/>
        <dbReference type="ChEBI" id="CHEBI:15377"/>
        <dbReference type="ChEBI" id="CHEBI:15378"/>
        <dbReference type="ChEBI" id="CHEBI:33019"/>
        <dbReference type="ChEBI" id="CHEBI:63224"/>
        <dbReference type="ChEBI" id="CHEBI:77896"/>
        <dbReference type="EC" id="3.6.1.55"/>
    </reaction>
</comment>